<evidence type="ECO:0000256" key="1">
    <source>
        <dbReference type="ARBA" id="ARBA00004123"/>
    </source>
</evidence>
<feature type="compositionally biased region" description="Basic residues" evidence="5">
    <location>
        <begin position="141"/>
        <end position="151"/>
    </location>
</feature>
<evidence type="ECO:0000256" key="5">
    <source>
        <dbReference type="SAM" id="MobiDB-lite"/>
    </source>
</evidence>
<dbReference type="Proteomes" id="UP001159364">
    <property type="component" value="Linkage Group LG08"/>
</dbReference>
<evidence type="ECO:0000256" key="3">
    <source>
        <dbReference type="ARBA" id="ARBA00023163"/>
    </source>
</evidence>
<keyword evidence="2" id="KW-0805">Transcription regulation</keyword>
<dbReference type="GO" id="GO:0045944">
    <property type="term" value="P:positive regulation of transcription by RNA polymerase II"/>
    <property type="evidence" value="ECO:0007669"/>
    <property type="project" value="TreeGrafter"/>
</dbReference>
<evidence type="ECO:0000256" key="4">
    <source>
        <dbReference type="ARBA" id="ARBA00023242"/>
    </source>
</evidence>
<sequence length="200" mass="23042">MDLESKKFGSGARELTGAIDLISHFKLSPHHEFFCKRSLPISISDSQYLCNVVGSTEIRKGEGMQLDQIIQNTSQDSSTRIKSFAVEGLREAFQLKETKPIDLPLAEMGTPTVAGNSNSESKEKTRKHKKCKDRGKEKDKEHKKHKHRHKDKDRNKDEDRKKHRNGHHDSGGDHSKKRHEKKRKHDGNEDLTDIHRHKKK</sequence>
<comment type="subcellular location">
    <subcellularLocation>
        <location evidence="1">Nucleus</location>
    </subcellularLocation>
</comment>
<organism evidence="6 7">
    <name type="scientific">Erythroxylum novogranatense</name>
    <dbReference type="NCBI Taxonomy" id="1862640"/>
    <lineage>
        <taxon>Eukaryota</taxon>
        <taxon>Viridiplantae</taxon>
        <taxon>Streptophyta</taxon>
        <taxon>Embryophyta</taxon>
        <taxon>Tracheophyta</taxon>
        <taxon>Spermatophyta</taxon>
        <taxon>Magnoliopsida</taxon>
        <taxon>eudicotyledons</taxon>
        <taxon>Gunneridae</taxon>
        <taxon>Pentapetalae</taxon>
        <taxon>rosids</taxon>
        <taxon>fabids</taxon>
        <taxon>Malpighiales</taxon>
        <taxon>Erythroxylaceae</taxon>
        <taxon>Erythroxylum</taxon>
    </lineage>
</organism>
<keyword evidence="3" id="KW-0804">Transcription</keyword>
<protein>
    <submittedName>
        <fullName evidence="6">Uncharacterized protein</fullName>
    </submittedName>
</protein>
<keyword evidence="7" id="KW-1185">Reference proteome</keyword>
<dbReference type="GO" id="GO:0003712">
    <property type="term" value="F:transcription coregulator activity"/>
    <property type="evidence" value="ECO:0007669"/>
    <property type="project" value="InterPro"/>
</dbReference>
<evidence type="ECO:0000256" key="2">
    <source>
        <dbReference type="ARBA" id="ARBA00023015"/>
    </source>
</evidence>
<evidence type="ECO:0000313" key="7">
    <source>
        <dbReference type="Proteomes" id="UP001159364"/>
    </source>
</evidence>
<name>A0AAV8UCA0_9ROSI</name>
<evidence type="ECO:0000313" key="6">
    <source>
        <dbReference type="EMBL" id="KAJ8899158.1"/>
    </source>
</evidence>
<dbReference type="InterPro" id="IPR019403">
    <property type="entry name" value="Mediator_Med19_met"/>
</dbReference>
<keyword evidence="4" id="KW-0539">Nucleus</keyword>
<dbReference type="AlphaFoldDB" id="A0AAV8UCA0"/>
<dbReference type="EMBL" id="JAIWQS010000008">
    <property type="protein sequence ID" value="KAJ8899158.1"/>
    <property type="molecule type" value="Genomic_DNA"/>
</dbReference>
<comment type="caution">
    <text evidence="6">The sequence shown here is derived from an EMBL/GenBank/DDBJ whole genome shotgun (WGS) entry which is preliminary data.</text>
</comment>
<dbReference type="PANTHER" id="PTHR22536">
    <property type="entry name" value="LUNG CANCER METASTASIS-RELATED LCMR1 PROTEIN"/>
    <property type="match status" value="1"/>
</dbReference>
<feature type="compositionally biased region" description="Basic residues" evidence="5">
    <location>
        <begin position="175"/>
        <end position="185"/>
    </location>
</feature>
<dbReference type="GO" id="GO:0016592">
    <property type="term" value="C:mediator complex"/>
    <property type="evidence" value="ECO:0007669"/>
    <property type="project" value="InterPro"/>
</dbReference>
<proteinExistence type="predicted"/>
<accession>A0AAV8UCA0</accession>
<gene>
    <name evidence="6" type="ORF">K2173_011945</name>
</gene>
<feature type="region of interest" description="Disordered" evidence="5">
    <location>
        <begin position="104"/>
        <end position="200"/>
    </location>
</feature>
<feature type="compositionally biased region" description="Basic residues" evidence="5">
    <location>
        <begin position="124"/>
        <end position="133"/>
    </location>
</feature>
<dbReference type="PANTHER" id="PTHR22536:SF1">
    <property type="entry name" value="MEDIATOR OF RNA POLYMERASE II TRANSCRIPTION SUBUNIT 19"/>
    <property type="match status" value="1"/>
</dbReference>
<reference evidence="6 7" key="1">
    <citation type="submission" date="2021-09" db="EMBL/GenBank/DDBJ databases">
        <title>Genomic insights and catalytic innovation underlie evolution of tropane alkaloids biosynthesis.</title>
        <authorList>
            <person name="Wang Y.-J."/>
            <person name="Tian T."/>
            <person name="Huang J.-P."/>
            <person name="Huang S.-X."/>
        </authorList>
    </citation>
    <scope>NUCLEOTIDE SEQUENCE [LARGE SCALE GENOMIC DNA]</scope>
    <source>
        <strain evidence="6">KIB-2018</strain>
        <tissue evidence="6">Leaf</tissue>
    </source>
</reference>